<keyword evidence="2" id="KW-1003">Cell membrane</keyword>
<dbReference type="NCBIfam" id="TIGR00374">
    <property type="entry name" value="flippase-like domain"/>
    <property type="match status" value="1"/>
</dbReference>
<dbReference type="RefSeq" id="WP_395418411.1">
    <property type="nucleotide sequence ID" value="NZ_JBIPKE010000019.1"/>
</dbReference>
<protein>
    <submittedName>
        <fullName evidence="7">Lysylphosphatidylglycerol synthase transmembrane domain-containing protein</fullName>
    </submittedName>
</protein>
<dbReference type="PANTHER" id="PTHR39087">
    <property type="entry name" value="UPF0104 MEMBRANE PROTEIN MJ1595"/>
    <property type="match status" value="1"/>
</dbReference>
<evidence type="ECO:0000256" key="5">
    <source>
        <dbReference type="ARBA" id="ARBA00023136"/>
    </source>
</evidence>
<feature type="transmembrane region" description="Helical" evidence="6">
    <location>
        <begin position="245"/>
        <end position="263"/>
    </location>
</feature>
<name>A0ABW7NBV0_9BACT</name>
<feature type="transmembrane region" description="Helical" evidence="6">
    <location>
        <begin position="275"/>
        <end position="296"/>
    </location>
</feature>
<evidence type="ECO:0000256" key="2">
    <source>
        <dbReference type="ARBA" id="ARBA00022475"/>
    </source>
</evidence>
<organism evidence="7 8">
    <name type="scientific">Marinoscillum luteum</name>
    <dbReference type="NCBI Taxonomy" id="861051"/>
    <lineage>
        <taxon>Bacteria</taxon>
        <taxon>Pseudomonadati</taxon>
        <taxon>Bacteroidota</taxon>
        <taxon>Cytophagia</taxon>
        <taxon>Cytophagales</taxon>
        <taxon>Reichenbachiellaceae</taxon>
        <taxon>Marinoscillum</taxon>
    </lineage>
</organism>
<feature type="transmembrane region" description="Helical" evidence="6">
    <location>
        <begin position="302"/>
        <end position="319"/>
    </location>
</feature>
<comment type="caution">
    <text evidence="7">The sequence shown here is derived from an EMBL/GenBank/DDBJ whole genome shotgun (WGS) entry which is preliminary data.</text>
</comment>
<evidence type="ECO:0000256" key="3">
    <source>
        <dbReference type="ARBA" id="ARBA00022692"/>
    </source>
</evidence>
<dbReference type="Pfam" id="PF03706">
    <property type="entry name" value="LPG_synthase_TM"/>
    <property type="match status" value="1"/>
</dbReference>
<evidence type="ECO:0000256" key="1">
    <source>
        <dbReference type="ARBA" id="ARBA00004651"/>
    </source>
</evidence>
<evidence type="ECO:0000313" key="7">
    <source>
        <dbReference type="EMBL" id="MFH6984972.1"/>
    </source>
</evidence>
<dbReference type="InterPro" id="IPR022791">
    <property type="entry name" value="L-PG_synthase/AglD"/>
</dbReference>
<dbReference type="PANTHER" id="PTHR39087:SF2">
    <property type="entry name" value="UPF0104 MEMBRANE PROTEIN MJ1595"/>
    <property type="match status" value="1"/>
</dbReference>
<gene>
    <name evidence="7" type="ORF">ACHKAR_16065</name>
</gene>
<comment type="subcellular location">
    <subcellularLocation>
        <location evidence="1">Cell membrane</location>
        <topology evidence="1">Multi-pass membrane protein</topology>
    </subcellularLocation>
</comment>
<proteinExistence type="predicted"/>
<keyword evidence="3 6" id="KW-0812">Transmembrane</keyword>
<evidence type="ECO:0000256" key="4">
    <source>
        <dbReference type="ARBA" id="ARBA00022989"/>
    </source>
</evidence>
<dbReference type="EMBL" id="JBIPKE010000019">
    <property type="protein sequence ID" value="MFH6984972.1"/>
    <property type="molecule type" value="Genomic_DNA"/>
</dbReference>
<keyword evidence="5 6" id="KW-0472">Membrane</keyword>
<evidence type="ECO:0000256" key="6">
    <source>
        <dbReference type="SAM" id="Phobius"/>
    </source>
</evidence>
<feature type="transmembrane region" description="Helical" evidence="6">
    <location>
        <begin position="215"/>
        <end position="239"/>
    </location>
</feature>
<evidence type="ECO:0000313" key="8">
    <source>
        <dbReference type="Proteomes" id="UP001610063"/>
    </source>
</evidence>
<keyword evidence="4 6" id="KW-1133">Transmembrane helix</keyword>
<keyword evidence="8" id="KW-1185">Reference proteome</keyword>
<sequence>MIKKATSVFKYTFSLGLALALLYLAFRNVDFSEFIEKSKQVNYTWVIISILLSLVAYYARAYRWNILLKPLGYPNLNVHKTNLAVLVGYLANLAFPRLGEVTRCGMMKRSDDVPVSTSLGTVITERIIDLFTLIALILLALVLEYDRLIEFLTHIFSGLQDVEGLMWKAGMIIVIGGALVFILGYVLYVKNEKVRSFINDLIRGILSLKDVKNRWGFALSTIVLWVTYYFMSYIIVFSIPETAHLSWVAGIMLLVTGGIALAVPVQGGIGTYHAFISAMLVLYSVEKTTGVFLATLLHTSQIVAIAIFGGIALLVSVFIKKSHERDSTEDRQQK</sequence>
<accession>A0ABW7NBV0</accession>
<feature type="transmembrane region" description="Helical" evidence="6">
    <location>
        <begin position="43"/>
        <end position="59"/>
    </location>
</feature>
<feature type="transmembrane region" description="Helical" evidence="6">
    <location>
        <begin position="165"/>
        <end position="188"/>
    </location>
</feature>
<reference evidence="7 8" key="1">
    <citation type="journal article" date="2013" name="Int. J. Syst. Evol. Microbiol.">
        <title>Marinoscillum luteum sp. nov., isolated from marine sediment.</title>
        <authorList>
            <person name="Cha I.T."/>
            <person name="Park S.J."/>
            <person name="Kim S.J."/>
            <person name="Kim J.G."/>
            <person name="Jung M.Y."/>
            <person name="Shin K.S."/>
            <person name="Kwon K.K."/>
            <person name="Yang S.H."/>
            <person name="Seo Y.S."/>
            <person name="Rhee S.K."/>
        </authorList>
    </citation>
    <scope>NUCLEOTIDE SEQUENCE [LARGE SCALE GENOMIC DNA]</scope>
    <source>
        <strain evidence="7 8">KCTC 23939</strain>
    </source>
</reference>
<dbReference type="Proteomes" id="UP001610063">
    <property type="component" value="Unassembled WGS sequence"/>
</dbReference>
<feature type="transmembrane region" description="Helical" evidence="6">
    <location>
        <begin position="127"/>
        <end position="145"/>
    </location>
</feature>